<dbReference type="PANTHER" id="PTHR14795:SF0">
    <property type="entry name" value="TRANSMEMBRANE PROTEIN 62"/>
    <property type="match status" value="1"/>
</dbReference>
<name>A0A2R5LFH0_9ACAR</name>
<dbReference type="RefSeq" id="XP_064489552.1">
    <property type="nucleotide sequence ID" value="XM_064633482.1"/>
</dbReference>
<feature type="transmembrane region" description="Helical" evidence="1">
    <location>
        <begin position="432"/>
        <end position="454"/>
    </location>
</feature>
<dbReference type="CDD" id="cd07401">
    <property type="entry name" value="MPP_TMEM62_N"/>
    <property type="match status" value="1"/>
</dbReference>
<dbReference type="SUPFAM" id="SSF56300">
    <property type="entry name" value="Metallo-dependent phosphatases"/>
    <property type="match status" value="1"/>
</dbReference>
<dbReference type="Gene3D" id="3.60.21.10">
    <property type="match status" value="1"/>
</dbReference>
<dbReference type="InterPro" id="IPR041871">
    <property type="entry name" value="MPP_TMEM62"/>
</dbReference>
<dbReference type="EMBL" id="GGLE01004116">
    <property type="protein sequence ID" value="MBY08242.1"/>
    <property type="molecule type" value="Transcribed_RNA"/>
</dbReference>
<dbReference type="AlphaFoldDB" id="A0A2R5LFH0"/>
<evidence type="ECO:0000256" key="2">
    <source>
        <dbReference type="SAM" id="SignalP"/>
    </source>
</evidence>
<feature type="transmembrane region" description="Helical" evidence="1">
    <location>
        <begin position="569"/>
        <end position="589"/>
    </location>
</feature>
<evidence type="ECO:0000313" key="5">
    <source>
        <dbReference type="EMBL" id="MBY08242.1"/>
    </source>
</evidence>
<feature type="transmembrane region" description="Helical" evidence="1">
    <location>
        <begin position="534"/>
        <end position="557"/>
    </location>
</feature>
<organism evidence="5">
    <name type="scientific">Ornithodoros turicata</name>
    <dbReference type="NCBI Taxonomy" id="34597"/>
    <lineage>
        <taxon>Eukaryota</taxon>
        <taxon>Metazoa</taxon>
        <taxon>Ecdysozoa</taxon>
        <taxon>Arthropoda</taxon>
        <taxon>Chelicerata</taxon>
        <taxon>Arachnida</taxon>
        <taxon>Acari</taxon>
        <taxon>Parasitiformes</taxon>
        <taxon>Ixodida</taxon>
        <taxon>Ixodoidea</taxon>
        <taxon>Argasidae</taxon>
        <taxon>Ornithodorinae</taxon>
        <taxon>Ornithodoros</taxon>
    </lineage>
</organism>
<evidence type="ECO:0000256" key="1">
    <source>
        <dbReference type="SAM" id="Phobius"/>
    </source>
</evidence>
<feature type="chain" id="PRO_5015335091" evidence="2">
    <location>
        <begin position="23"/>
        <end position="658"/>
    </location>
</feature>
<dbReference type="Pfam" id="PF24394">
    <property type="entry name" value="TMEM62_C"/>
    <property type="match status" value="1"/>
</dbReference>
<accession>A0A2R5LFH0</accession>
<feature type="domain" description="TMEM62 Ig-like" evidence="3">
    <location>
        <begin position="311"/>
        <end position="415"/>
    </location>
</feature>
<keyword evidence="1" id="KW-0812">Transmembrane</keyword>
<feature type="transmembrane region" description="Helical" evidence="1">
    <location>
        <begin position="474"/>
        <end position="498"/>
    </location>
</feature>
<dbReference type="KEGG" id="oti:135401213"/>
<keyword evidence="1" id="KW-1133">Transmembrane helix</keyword>
<dbReference type="InterPro" id="IPR056230">
    <property type="entry name" value="TMEM62_C"/>
</dbReference>
<evidence type="ECO:0000259" key="4">
    <source>
        <dbReference type="Pfam" id="PF24394"/>
    </source>
</evidence>
<evidence type="ECO:0000259" key="3">
    <source>
        <dbReference type="Pfam" id="PF24384"/>
    </source>
</evidence>
<proteinExistence type="predicted"/>
<dbReference type="InterPro" id="IPR056229">
    <property type="entry name" value="Ig_TMM62"/>
</dbReference>
<reference evidence="5" key="1">
    <citation type="submission" date="2018-03" db="EMBL/GenBank/DDBJ databases">
        <title>The relapsing fever spirochete Borrelia turicatae persists in the highly oxidative environment of its soft-bodied tick vector.</title>
        <authorList>
            <person name="Bourret T.J."/>
            <person name="Boyle W.K."/>
            <person name="Valenzuela J.G."/>
            <person name="Oliveira F."/>
            <person name="Lopez J.E."/>
        </authorList>
    </citation>
    <scope>NUCLEOTIDE SEQUENCE</scope>
    <source>
        <strain evidence="5">Kansas strain/isolate</strain>
        <tissue evidence="5">Salivary glands</tissue>
    </source>
</reference>
<keyword evidence="1" id="KW-0472">Membrane</keyword>
<feature type="domain" description="TMEM62 C-terminal" evidence="4">
    <location>
        <begin position="433"/>
        <end position="565"/>
    </location>
</feature>
<sequence length="658" mass="73903">MACTKTALLILTCFILASVMVARIQEAIHVEDADPSKFASRSTDSVVLDDGYHRLMHFIQVTDTHLSVFGDATRASELKEFIVDTVLGVIKPPIVVMTGDITDSVGSGFLQSQQIQEEWELYSKAISDTGVAKELVWLDMRGNHDNLNLADPNSDKNFYRHYSVQGPIHPHSYLYTYKDGAESYTFIGIDTCTDPGVKRPFNFIGSVNKDNYKLLQQMKEDSRGSNMTIWFGHHPTSSVDSASPGLRVLMSGDGPYLCGHYHTIGGLFWHLYTMHSTDFLELELADWKHNRMYRVAAIDHGLFSFIDVRHNDWPVILITNPKNALLTMPGAEPVFRIRSSSHVRVLVYSPKAVVGVTYSIDGGDWITLRRVDNSSLWVAPWQPELYEHGLHNIVVRASHNSGFKEQTQPFSIDGSRPSFPLGARFILMQHIYMFQGIFAFMVCLVVLPLIYLKIMQVTGKVGHLPSRQFFCSRLLLKLNLLVSINRLFWPVILLPLYACGGPWFVGELVDGHTGVCFIWGLYINGFVVPSGFTYVFASLFMLIGYLPFVLSLASLLWQRRQSCLYDKPSGRTCPGCCMIVVVVAQTLWAGMFVLAYGYLALVLGFLTTGAVLVTLFTWRKAINVSHHELVVFENLLPPRLQSKVTLPSKPSTQVQEPS</sequence>
<keyword evidence="2" id="KW-0732">Signal</keyword>
<dbReference type="PANTHER" id="PTHR14795">
    <property type="entry name" value="HELICASE RELATED"/>
    <property type="match status" value="1"/>
</dbReference>
<feature type="transmembrane region" description="Helical" evidence="1">
    <location>
        <begin position="595"/>
        <end position="618"/>
    </location>
</feature>
<dbReference type="Pfam" id="PF24384">
    <property type="entry name" value="Ig_TMM62"/>
    <property type="match status" value="1"/>
</dbReference>
<protein>
    <submittedName>
        <fullName evidence="5">Putative conserved plasma membrane protein</fullName>
    </submittedName>
</protein>
<feature type="signal peptide" evidence="2">
    <location>
        <begin position="1"/>
        <end position="22"/>
    </location>
</feature>
<dbReference type="GeneID" id="135401213"/>
<dbReference type="InterPro" id="IPR029052">
    <property type="entry name" value="Metallo-depent_PP-like"/>
</dbReference>